<accession>A0AA41H947</accession>
<keyword evidence="1" id="KW-0812">Transmembrane</keyword>
<feature type="transmembrane region" description="Helical" evidence="1">
    <location>
        <begin position="204"/>
        <end position="224"/>
    </location>
</feature>
<name>A0AA41H947_9BURK</name>
<comment type="caution">
    <text evidence="2">The sequence shown here is derived from an EMBL/GenBank/DDBJ whole genome shotgun (WGS) entry which is preliminary data.</text>
</comment>
<dbReference type="Proteomes" id="UP001155901">
    <property type="component" value="Unassembled WGS sequence"/>
</dbReference>
<dbReference type="AlphaFoldDB" id="A0AA41H947"/>
<feature type="transmembrane region" description="Helical" evidence="1">
    <location>
        <begin position="91"/>
        <end position="112"/>
    </location>
</feature>
<evidence type="ECO:0000313" key="5">
    <source>
        <dbReference type="Proteomes" id="UP001162889"/>
    </source>
</evidence>
<protein>
    <recommendedName>
        <fullName evidence="6">DUF4386 family protein</fullName>
    </recommendedName>
</protein>
<feature type="transmembrane region" description="Helical" evidence="1">
    <location>
        <begin position="152"/>
        <end position="171"/>
    </location>
</feature>
<dbReference type="Proteomes" id="UP001162889">
    <property type="component" value="Unassembled WGS sequence"/>
</dbReference>
<dbReference type="EMBL" id="JAHTGR010000016">
    <property type="protein sequence ID" value="MBV6324352.1"/>
    <property type="molecule type" value="Genomic_DNA"/>
</dbReference>
<dbReference type="RefSeq" id="WP_217945274.1">
    <property type="nucleotide sequence ID" value="NZ_JAHTGR010000016.1"/>
</dbReference>
<feature type="transmembrane region" description="Helical" evidence="1">
    <location>
        <begin position="178"/>
        <end position="198"/>
    </location>
</feature>
<keyword evidence="1" id="KW-0472">Membrane</keyword>
<keyword evidence="1" id="KW-1133">Transmembrane helix</keyword>
<evidence type="ECO:0008006" key="6">
    <source>
        <dbReference type="Google" id="ProtNLM"/>
    </source>
</evidence>
<evidence type="ECO:0000313" key="3">
    <source>
        <dbReference type="EMBL" id="MCP2007255.1"/>
    </source>
</evidence>
<reference evidence="2" key="1">
    <citation type="submission" date="2021-07" db="EMBL/GenBank/DDBJ databases">
        <title>Characterization of violacein-producing bacteria and related species.</title>
        <authorList>
            <person name="Wilson H.S."/>
            <person name="De Leon M.E."/>
        </authorList>
    </citation>
    <scope>NUCLEOTIDE SEQUENCE</scope>
    <source>
        <strain evidence="2">HSC-15S17</strain>
    </source>
</reference>
<sequence>MHHSSMTLADQQHRSSARTAGLAIAAATILSTLFVAMDQGASGTTPQEIMASMAAMRPMKSLVHTVAIASVLAYAFGYASLATRLDVRRPLVLASLTTYLIGCVAMIGATTLDGFVSGDLAAMFAGASPDSVKQGYNMIAFTGVALTDMARVGWVLQAAAGIGWSLVLLGGRGLQRGVGLLGLLSGALVVGTVIVAGANMSMAAILSILVAQAVWNLAAAFLLVRNKFVATVHAGGGAQFPA</sequence>
<keyword evidence="5" id="KW-1185">Reference proteome</keyword>
<dbReference type="EMBL" id="JALJZU010000002">
    <property type="protein sequence ID" value="MCP2007255.1"/>
    <property type="molecule type" value="Genomic_DNA"/>
</dbReference>
<proteinExistence type="predicted"/>
<evidence type="ECO:0000313" key="2">
    <source>
        <dbReference type="EMBL" id="MBV6324352.1"/>
    </source>
</evidence>
<reference evidence="3" key="2">
    <citation type="submission" date="2022-03" db="EMBL/GenBank/DDBJ databases">
        <title>Genome Encyclopedia of Bacteria and Archaea VI: Functional Genomics of Type Strains.</title>
        <authorList>
            <person name="Whitman W."/>
        </authorList>
    </citation>
    <scope>NUCLEOTIDE SEQUENCE</scope>
    <source>
        <strain evidence="3">HSC-15S17</strain>
    </source>
</reference>
<evidence type="ECO:0000256" key="1">
    <source>
        <dbReference type="SAM" id="Phobius"/>
    </source>
</evidence>
<gene>
    <name evidence="2" type="ORF">KVP70_25790</name>
    <name evidence="3" type="ORF">L1274_000948</name>
</gene>
<feature type="transmembrane region" description="Helical" evidence="1">
    <location>
        <begin position="61"/>
        <end position="79"/>
    </location>
</feature>
<evidence type="ECO:0000313" key="4">
    <source>
        <dbReference type="Proteomes" id="UP001155901"/>
    </source>
</evidence>
<feature type="transmembrane region" description="Helical" evidence="1">
    <location>
        <begin position="20"/>
        <end position="41"/>
    </location>
</feature>
<organism evidence="2 4">
    <name type="scientific">Duganella violaceipulchra</name>
    <dbReference type="NCBI Taxonomy" id="2849652"/>
    <lineage>
        <taxon>Bacteria</taxon>
        <taxon>Pseudomonadati</taxon>
        <taxon>Pseudomonadota</taxon>
        <taxon>Betaproteobacteria</taxon>
        <taxon>Burkholderiales</taxon>
        <taxon>Oxalobacteraceae</taxon>
        <taxon>Telluria group</taxon>
        <taxon>Duganella</taxon>
    </lineage>
</organism>